<reference evidence="1" key="1">
    <citation type="submission" date="2015-06" db="EMBL/GenBank/DDBJ databases">
        <authorList>
            <person name="Joergensen T."/>
        </authorList>
    </citation>
    <scope>NUCLEOTIDE SEQUENCE</scope>
    <source>
        <strain evidence="1">RGFK1261</strain>
    </source>
</reference>
<accession>A0A0H5Q3X0</accession>
<sequence length="187" mass="20036">MPWRMVVTINSPYVNGTGTNTFHGRFIDPQPAAEDDLANLVKEFYRSILGQIAQPVTLAFSGQWQGVGPDQGKIREGAGWSLASGDNVVPLPLAIAQVVTWRTSLNARSGRGRTFLGPVAKGTLQDNGTPLESTRAQLQTAADTLISGSEGLTNGALGVWSPTDQILRDFTGASVPNEYAVLRSRRD</sequence>
<dbReference type="AlphaFoldDB" id="A0A0H5Q3X0"/>
<organism evidence="1">
    <name type="scientific">uncultured prokaryote</name>
    <dbReference type="NCBI Taxonomy" id="198431"/>
    <lineage>
        <taxon>unclassified sequences</taxon>
        <taxon>environmental samples</taxon>
    </lineage>
</organism>
<reference evidence="1" key="2">
    <citation type="submission" date="2015-07" db="EMBL/GenBank/DDBJ databases">
        <title>Plasmids, circular viruses and viroids from rat gut.</title>
        <authorList>
            <person name="Jorgensen T.J."/>
            <person name="Hansen M.A."/>
            <person name="Xu Z."/>
            <person name="Tabak M.A."/>
            <person name="Sorensen S.J."/>
            <person name="Hansen L.H."/>
        </authorList>
    </citation>
    <scope>NUCLEOTIDE SEQUENCE</scope>
    <source>
        <strain evidence="1">RGFK1261</strain>
    </source>
</reference>
<name>A0A0H5Q3X0_9ZZZZ</name>
<evidence type="ECO:0000313" key="1">
    <source>
        <dbReference type="EMBL" id="CRY96771.1"/>
    </source>
</evidence>
<proteinExistence type="predicted"/>
<dbReference type="EMBL" id="LN853831">
    <property type="protein sequence ID" value="CRY96771.1"/>
    <property type="molecule type" value="Genomic_DNA"/>
</dbReference>
<protein>
    <submittedName>
        <fullName evidence="1">Uncharacterized protein</fullName>
    </submittedName>
</protein>